<dbReference type="GO" id="GO:0045087">
    <property type="term" value="P:innate immune response"/>
    <property type="evidence" value="ECO:0000318"/>
    <property type="project" value="GO_Central"/>
</dbReference>
<comment type="subcellular location">
    <subcellularLocation>
        <location evidence="1">Secreted</location>
    </subcellularLocation>
</comment>
<protein>
    <recommendedName>
        <fullName evidence="9">Peptidase S1 domain-containing protein</fullName>
    </recommendedName>
</protein>
<accession>E9GLL5</accession>
<dbReference type="InterPro" id="IPR043504">
    <property type="entry name" value="Peptidase_S1_PA_chymotrypsin"/>
</dbReference>
<keyword evidence="5" id="KW-0378">Hydrolase</keyword>
<keyword evidence="8" id="KW-1015">Disulfide bond</keyword>
<evidence type="ECO:0000259" key="9">
    <source>
        <dbReference type="PROSITE" id="PS50240"/>
    </source>
</evidence>
<feature type="domain" description="Peptidase S1" evidence="9">
    <location>
        <begin position="70"/>
        <end position="311"/>
    </location>
</feature>
<dbReference type="SUPFAM" id="SSF50494">
    <property type="entry name" value="Trypsin-like serine proteases"/>
    <property type="match status" value="1"/>
</dbReference>
<dbReference type="GO" id="GO:0004252">
    <property type="term" value="F:serine-type endopeptidase activity"/>
    <property type="evidence" value="ECO:0007669"/>
    <property type="project" value="InterPro"/>
</dbReference>
<evidence type="ECO:0000256" key="6">
    <source>
        <dbReference type="ARBA" id="ARBA00022825"/>
    </source>
</evidence>
<dbReference type="KEGG" id="dpx:DAPPUDRAFT_319398"/>
<dbReference type="InParanoid" id="E9GLL5"/>
<gene>
    <name evidence="10" type="ORF">DAPPUDRAFT_319398</name>
</gene>
<dbReference type="GO" id="GO:0006508">
    <property type="term" value="P:proteolysis"/>
    <property type="evidence" value="ECO:0007669"/>
    <property type="project" value="UniProtKB-KW"/>
</dbReference>
<keyword evidence="4" id="KW-0732">Signal</keyword>
<evidence type="ECO:0000256" key="4">
    <source>
        <dbReference type="ARBA" id="ARBA00022729"/>
    </source>
</evidence>
<dbReference type="AlphaFoldDB" id="E9GLL5"/>
<keyword evidence="6" id="KW-0720">Serine protease</keyword>
<keyword evidence="11" id="KW-1185">Reference proteome</keyword>
<keyword evidence="3" id="KW-0645">Protease</keyword>
<dbReference type="GO" id="GO:0005615">
    <property type="term" value="C:extracellular space"/>
    <property type="evidence" value="ECO:0000318"/>
    <property type="project" value="GO_Central"/>
</dbReference>
<dbReference type="OrthoDB" id="8440449at2759"/>
<dbReference type="PANTHER" id="PTHR24252:SF7">
    <property type="entry name" value="HYALIN"/>
    <property type="match status" value="1"/>
</dbReference>
<dbReference type="PROSITE" id="PS50240">
    <property type="entry name" value="TRYPSIN_DOM"/>
    <property type="match status" value="1"/>
</dbReference>
<dbReference type="InterPro" id="IPR018114">
    <property type="entry name" value="TRYPSIN_HIS"/>
</dbReference>
<dbReference type="PANTHER" id="PTHR24252">
    <property type="entry name" value="ACROSIN-RELATED"/>
    <property type="match status" value="1"/>
</dbReference>
<dbReference type="Pfam" id="PF00089">
    <property type="entry name" value="Trypsin"/>
    <property type="match status" value="1"/>
</dbReference>
<keyword evidence="7" id="KW-0865">Zymogen</keyword>
<evidence type="ECO:0000313" key="11">
    <source>
        <dbReference type="Proteomes" id="UP000000305"/>
    </source>
</evidence>
<name>E9GLL5_DAPPU</name>
<dbReference type="InterPro" id="IPR001254">
    <property type="entry name" value="Trypsin_dom"/>
</dbReference>
<dbReference type="EMBL" id="GL732551">
    <property type="protein sequence ID" value="EFX79670.1"/>
    <property type="molecule type" value="Genomic_DNA"/>
</dbReference>
<evidence type="ECO:0000256" key="8">
    <source>
        <dbReference type="ARBA" id="ARBA00023157"/>
    </source>
</evidence>
<dbReference type="Gene3D" id="2.40.10.10">
    <property type="entry name" value="Trypsin-like serine proteases"/>
    <property type="match status" value="1"/>
</dbReference>
<dbReference type="eggNOG" id="KOG3627">
    <property type="taxonomic scope" value="Eukaryota"/>
</dbReference>
<evidence type="ECO:0000256" key="3">
    <source>
        <dbReference type="ARBA" id="ARBA00022670"/>
    </source>
</evidence>
<evidence type="ECO:0000256" key="2">
    <source>
        <dbReference type="ARBA" id="ARBA00022525"/>
    </source>
</evidence>
<reference evidence="10 11" key="1">
    <citation type="journal article" date="2011" name="Science">
        <title>The ecoresponsive genome of Daphnia pulex.</title>
        <authorList>
            <person name="Colbourne J.K."/>
            <person name="Pfrender M.E."/>
            <person name="Gilbert D."/>
            <person name="Thomas W.K."/>
            <person name="Tucker A."/>
            <person name="Oakley T.H."/>
            <person name="Tokishita S."/>
            <person name="Aerts A."/>
            <person name="Arnold G.J."/>
            <person name="Basu M.K."/>
            <person name="Bauer D.J."/>
            <person name="Caceres C.E."/>
            <person name="Carmel L."/>
            <person name="Casola C."/>
            <person name="Choi J.H."/>
            <person name="Detter J.C."/>
            <person name="Dong Q."/>
            <person name="Dusheyko S."/>
            <person name="Eads B.D."/>
            <person name="Frohlich T."/>
            <person name="Geiler-Samerotte K.A."/>
            <person name="Gerlach D."/>
            <person name="Hatcher P."/>
            <person name="Jogdeo S."/>
            <person name="Krijgsveld J."/>
            <person name="Kriventseva E.V."/>
            <person name="Kultz D."/>
            <person name="Laforsch C."/>
            <person name="Lindquist E."/>
            <person name="Lopez J."/>
            <person name="Manak J.R."/>
            <person name="Muller J."/>
            <person name="Pangilinan J."/>
            <person name="Patwardhan R.P."/>
            <person name="Pitluck S."/>
            <person name="Pritham E.J."/>
            <person name="Rechtsteiner A."/>
            <person name="Rho M."/>
            <person name="Rogozin I.B."/>
            <person name="Sakarya O."/>
            <person name="Salamov A."/>
            <person name="Schaack S."/>
            <person name="Shapiro H."/>
            <person name="Shiga Y."/>
            <person name="Skalitzky C."/>
            <person name="Smith Z."/>
            <person name="Souvorov A."/>
            <person name="Sung W."/>
            <person name="Tang Z."/>
            <person name="Tsuchiya D."/>
            <person name="Tu H."/>
            <person name="Vos H."/>
            <person name="Wang M."/>
            <person name="Wolf Y.I."/>
            <person name="Yamagata H."/>
            <person name="Yamada T."/>
            <person name="Ye Y."/>
            <person name="Shaw J.R."/>
            <person name="Andrews J."/>
            <person name="Crease T.J."/>
            <person name="Tang H."/>
            <person name="Lucas S.M."/>
            <person name="Robertson H.M."/>
            <person name="Bork P."/>
            <person name="Koonin E.V."/>
            <person name="Zdobnov E.M."/>
            <person name="Grigoriev I.V."/>
            <person name="Lynch M."/>
            <person name="Boore J.L."/>
        </authorList>
    </citation>
    <scope>NUCLEOTIDE SEQUENCE [LARGE SCALE GENOMIC DNA]</scope>
</reference>
<dbReference type="PRINTS" id="PR00722">
    <property type="entry name" value="CHYMOTRYPSIN"/>
</dbReference>
<sequence length="312" mass="33243">MYAVNPYTGLSYQPYPNFPFWPYPHLYKPASSFSDVENVTETSADSKQQKIACGVGPASPPQRKNPTVGVIGGSEAKPNSWPFIVGLRKAGATGVFCGGTIISPTRILTAAHCVNELSTYDISTMTVSLGMHVQGILPDTSNDAQMTRRVTRVVYHSAFNTNTAVNDVAVLTVAPEIVYSAAISPVCLPAANTAVDQFVGKDGAVMGWGRVTADGPPVSDTLQQATVKIVSNADCNKPWENFIRPQHFCAAADGKDPCTKDGGGPIVVQNPNGSWKQAGLVSFANGCANPSFPAVYANVAFFRNWINTYMNS</sequence>
<proteinExistence type="predicted"/>
<dbReference type="InterPro" id="IPR009003">
    <property type="entry name" value="Peptidase_S1_PA"/>
</dbReference>
<evidence type="ECO:0000313" key="10">
    <source>
        <dbReference type="EMBL" id="EFX79670.1"/>
    </source>
</evidence>
<dbReference type="InterPro" id="IPR001314">
    <property type="entry name" value="Peptidase_S1A"/>
</dbReference>
<dbReference type="SMART" id="SM00020">
    <property type="entry name" value="Tryp_SPc"/>
    <property type="match status" value="1"/>
</dbReference>
<organism evidence="10 11">
    <name type="scientific">Daphnia pulex</name>
    <name type="common">Water flea</name>
    <dbReference type="NCBI Taxonomy" id="6669"/>
    <lineage>
        <taxon>Eukaryota</taxon>
        <taxon>Metazoa</taxon>
        <taxon>Ecdysozoa</taxon>
        <taxon>Arthropoda</taxon>
        <taxon>Crustacea</taxon>
        <taxon>Branchiopoda</taxon>
        <taxon>Diplostraca</taxon>
        <taxon>Cladocera</taxon>
        <taxon>Anomopoda</taxon>
        <taxon>Daphniidae</taxon>
        <taxon>Daphnia</taxon>
    </lineage>
</organism>
<evidence type="ECO:0000256" key="5">
    <source>
        <dbReference type="ARBA" id="ARBA00022801"/>
    </source>
</evidence>
<dbReference type="CDD" id="cd00190">
    <property type="entry name" value="Tryp_SPc"/>
    <property type="match status" value="1"/>
</dbReference>
<dbReference type="PROSITE" id="PS00134">
    <property type="entry name" value="TRYPSIN_HIS"/>
    <property type="match status" value="1"/>
</dbReference>
<evidence type="ECO:0000256" key="7">
    <source>
        <dbReference type="ARBA" id="ARBA00023145"/>
    </source>
</evidence>
<dbReference type="HOGENOM" id="CLU_006842_9_0_1"/>
<keyword evidence="2" id="KW-0964">Secreted</keyword>
<dbReference type="FunFam" id="2.40.10.10:FF:000146">
    <property type="entry name" value="Serine protease 53"/>
    <property type="match status" value="1"/>
</dbReference>
<dbReference type="PhylomeDB" id="E9GLL5"/>
<evidence type="ECO:0000256" key="1">
    <source>
        <dbReference type="ARBA" id="ARBA00004613"/>
    </source>
</evidence>
<dbReference type="Proteomes" id="UP000000305">
    <property type="component" value="Unassembled WGS sequence"/>
</dbReference>